<dbReference type="InterPro" id="IPR000831">
    <property type="entry name" value="Trp_repress"/>
</dbReference>
<dbReference type="SUPFAM" id="SSF48295">
    <property type="entry name" value="TrpR-like"/>
    <property type="match status" value="1"/>
</dbReference>
<dbReference type="eggNOG" id="COG4496">
    <property type="taxonomic scope" value="Bacteria"/>
</dbReference>
<dbReference type="RefSeq" id="WP_005601012.1">
    <property type="nucleotide sequence ID" value="NZ_GG663519.1"/>
</dbReference>
<organism evidence="1 2">
    <name type="scientific">Eshraghiella crossota DSM 2876</name>
    <dbReference type="NCBI Taxonomy" id="511680"/>
    <lineage>
        <taxon>Bacteria</taxon>
        <taxon>Bacillati</taxon>
        <taxon>Bacillota</taxon>
        <taxon>Clostridia</taxon>
        <taxon>Lachnospirales</taxon>
        <taxon>Lachnospiraceae</taxon>
        <taxon>Eshraghiella</taxon>
    </lineage>
</organism>
<dbReference type="Proteomes" id="UP000006238">
    <property type="component" value="Unassembled WGS sequence"/>
</dbReference>
<accession>D4RWG6</accession>
<dbReference type="HOGENOM" id="CLU_147939_1_0_9"/>
<comment type="caution">
    <text evidence="1">The sequence shown here is derived from an EMBL/GenBank/DDBJ whole genome shotgun (WGS) entry which is preliminary data.</text>
</comment>
<evidence type="ECO:0000313" key="2">
    <source>
        <dbReference type="Proteomes" id="UP000006238"/>
    </source>
</evidence>
<dbReference type="Gene3D" id="1.10.1270.10">
    <property type="entry name" value="TrpR-like"/>
    <property type="match status" value="1"/>
</dbReference>
<dbReference type="GeneID" id="98918661"/>
<dbReference type="GO" id="GO:0003700">
    <property type="term" value="F:DNA-binding transcription factor activity"/>
    <property type="evidence" value="ECO:0007669"/>
    <property type="project" value="InterPro"/>
</dbReference>
<dbReference type="Pfam" id="PF01371">
    <property type="entry name" value="Trp_repressor"/>
    <property type="match status" value="1"/>
</dbReference>
<dbReference type="AlphaFoldDB" id="D4RWG6"/>
<dbReference type="InterPro" id="IPR013368">
    <property type="entry name" value="YecD_YerC"/>
</dbReference>
<dbReference type="InterPro" id="IPR038116">
    <property type="entry name" value="TrpR-like_sf"/>
</dbReference>
<dbReference type="PANTHER" id="PTHR40080:SF1">
    <property type="entry name" value="TRPR-LIKE PROTEIN YERC_YECD"/>
    <property type="match status" value="1"/>
</dbReference>
<dbReference type="GO" id="GO:0043565">
    <property type="term" value="F:sequence-specific DNA binding"/>
    <property type="evidence" value="ECO:0007669"/>
    <property type="project" value="InterPro"/>
</dbReference>
<sequence length="100" mass="11606">MSKNVRTSQVDHLYEAILCLKDKSECYAFFEDICTVKEIETISQRYEVAKMLRENRTYIDIAEATGASTATISRVNRSLNYGCDGYDMVFKRLDEEKKDE</sequence>
<dbReference type="STRING" id="45851.BHV86_07245"/>
<gene>
    <name evidence="1" type="ORF">BUTYVIB_00297</name>
</gene>
<name>D4RWG6_9FIRM</name>
<dbReference type="PANTHER" id="PTHR40080">
    <property type="entry name" value="LMO1763 PROTEIN"/>
    <property type="match status" value="1"/>
</dbReference>
<dbReference type="PIRSF" id="PIRSF012508">
    <property type="entry name" value="YerC"/>
    <property type="match status" value="1"/>
</dbReference>
<keyword evidence="2" id="KW-1185">Reference proteome</keyword>
<proteinExistence type="predicted"/>
<evidence type="ECO:0000313" key="1">
    <source>
        <dbReference type="EMBL" id="EFF69783.1"/>
    </source>
</evidence>
<dbReference type="EMBL" id="ABWN01000017">
    <property type="protein sequence ID" value="EFF69783.1"/>
    <property type="molecule type" value="Genomic_DNA"/>
</dbReference>
<protein>
    <submittedName>
        <fullName evidence="1">TrpR family protein YerC/YecD</fullName>
    </submittedName>
</protein>
<reference evidence="1 2" key="1">
    <citation type="submission" date="2010-02" db="EMBL/GenBank/DDBJ databases">
        <authorList>
            <person name="Weinstock G."/>
            <person name="Sodergren E."/>
            <person name="Clifton S."/>
            <person name="Fulton L."/>
            <person name="Fulton B."/>
            <person name="Courtney L."/>
            <person name="Fronick C."/>
            <person name="Harrison M."/>
            <person name="Strong C."/>
            <person name="Farmer C."/>
            <person name="Delahaunty K."/>
            <person name="Markovic C."/>
            <person name="Hall O."/>
            <person name="Minx P."/>
            <person name="Tomlinson C."/>
            <person name="Mitreva M."/>
            <person name="Nelson J."/>
            <person name="Hou S."/>
            <person name="Wollam A."/>
            <person name="Pepin K.H."/>
            <person name="Johnson M."/>
            <person name="Bhonagiri V."/>
            <person name="Zhang X."/>
            <person name="Suruliraj S."/>
            <person name="Warren W."/>
            <person name="Chinwalla A."/>
            <person name="Mardis E.R."/>
            <person name="Wilson R.K."/>
        </authorList>
    </citation>
    <scope>NUCLEOTIDE SEQUENCE [LARGE SCALE GENOMIC DNA]</scope>
    <source>
        <strain evidence="1 2">DSM 2876</strain>
    </source>
</reference>
<dbReference type="InterPro" id="IPR010921">
    <property type="entry name" value="Trp_repressor/repl_initiator"/>
</dbReference>
<dbReference type="NCBIfam" id="TIGR02531">
    <property type="entry name" value="yecD_yerC"/>
    <property type="match status" value="1"/>
</dbReference>